<comment type="subcellular location">
    <subcellularLocation>
        <location evidence="1">Membrane</location>
        <topology evidence="1">Multi-pass membrane protein</topology>
    </subcellularLocation>
</comment>
<dbReference type="HOGENOM" id="CLU_007946_12_1_1"/>
<dbReference type="FunCoup" id="K0KIC0">
    <property type="interactions" value="194"/>
</dbReference>
<feature type="transmembrane region" description="Helical" evidence="8">
    <location>
        <begin position="304"/>
        <end position="325"/>
    </location>
</feature>
<dbReference type="GO" id="GO:0015171">
    <property type="term" value="F:amino acid transmembrane transporter activity"/>
    <property type="evidence" value="ECO:0007669"/>
    <property type="project" value="TreeGrafter"/>
</dbReference>
<proteinExistence type="inferred from homology"/>
<keyword evidence="7 8" id="KW-0472">Membrane</keyword>
<evidence type="ECO:0000256" key="6">
    <source>
        <dbReference type="ARBA" id="ARBA00022989"/>
    </source>
</evidence>
<feature type="transmembrane region" description="Helical" evidence="8">
    <location>
        <begin position="359"/>
        <end position="378"/>
    </location>
</feature>
<evidence type="ECO:0000256" key="5">
    <source>
        <dbReference type="ARBA" id="ARBA00022970"/>
    </source>
</evidence>
<dbReference type="PROSITE" id="PS00218">
    <property type="entry name" value="AMINO_ACID_PERMEASE_1"/>
    <property type="match status" value="1"/>
</dbReference>
<dbReference type="FunFam" id="1.20.1740.10:FF:000006">
    <property type="entry name" value="General amino acid permease"/>
    <property type="match status" value="1"/>
</dbReference>
<dbReference type="GO" id="GO:0016020">
    <property type="term" value="C:membrane"/>
    <property type="evidence" value="ECO:0007669"/>
    <property type="project" value="UniProtKB-SubCell"/>
</dbReference>
<evidence type="ECO:0000259" key="9">
    <source>
        <dbReference type="Pfam" id="PF00324"/>
    </source>
</evidence>
<evidence type="ECO:0000256" key="3">
    <source>
        <dbReference type="ARBA" id="ARBA00022448"/>
    </source>
</evidence>
<feature type="transmembrane region" description="Helical" evidence="8">
    <location>
        <begin position="181"/>
        <end position="201"/>
    </location>
</feature>
<keyword evidence="11" id="KW-1185">Reference proteome</keyword>
<dbReference type="Proteomes" id="UP000009328">
    <property type="component" value="Unassembled WGS sequence"/>
</dbReference>
<keyword evidence="3" id="KW-0813">Transport</keyword>
<feature type="transmembrane region" description="Helical" evidence="8">
    <location>
        <begin position="141"/>
        <end position="161"/>
    </location>
</feature>
<dbReference type="InterPro" id="IPR004840">
    <property type="entry name" value="Amino_acid_permease_CS"/>
</dbReference>
<gene>
    <name evidence="10" type="primary">AGP1</name>
    <name evidence="10" type="ORF">BN7_681</name>
</gene>
<dbReference type="EMBL" id="CAIF01000012">
    <property type="protein sequence ID" value="CCH41144.1"/>
    <property type="molecule type" value="Genomic_DNA"/>
</dbReference>
<dbReference type="InterPro" id="IPR004762">
    <property type="entry name" value="Amino_acid_permease_fungi"/>
</dbReference>
<reference evidence="10 11" key="1">
    <citation type="journal article" date="2012" name="Eukaryot. Cell">
        <title>Draft genome sequence of Wickerhamomyces ciferrii NRRL Y-1031 F-60-10.</title>
        <authorList>
            <person name="Schneider J."/>
            <person name="Andrea H."/>
            <person name="Blom J."/>
            <person name="Jaenicke S."/>
            <person name="Ruckert C."/>
            <person name="Schorsch C."/>
            <person name="Szczepanowski R."/>
            <person name="Farwick M."/>
            <person name="Goesmann A."/>
            <person name="Puhler A."/>
            <person name="Schaffer S."/>
            <person name="Tauch A."/>
            <person name="Kohler T."/>
            <person name="Brinkrolf K."/>
        </authorList>
    </citation>
    <scope>NUCLEOTIDE SEQUENCE [LARGE SCALE GENOMIC DNA]</scope>
    <source>
        <strain evidence="11">ATCC 14091 / BCRC 22168 / CBS 111 / JCM 3599 / NBRC 0793 / NRRL Y-1031 F-60-10</strain>
    </source>
</reference>
<dbReference type="PANTHER" id="PTHR43341">
    <property type="entry name" value="AMINO ACID PERMEASE"/>
    <property type="match status" value="1"/>
</dbReference>
<keyword evidence="6 8" id="KW-1133">Transmembrane helix</keyword>
<keyword evidence="4 8" id="KW-0812">Transmembrane</keyword>
<evidence type="ECO:0000256" key="8">
    <source>
        <dbReference type="SAM" id="Phobius"/>
    </source>
</evidence>
<dbReference type="InterPro" id="IPR050524">
    <property type="entry name" value="APC_YAT"/>
</dbReference>
<comment type="similarity">
    <text evidence="2">Belongs to the amino acid-polyamine-organocation (APC) superfamily. YAT (TC 2.A.3.10) family.</text>
</comment>
<feature type="transmembrane region" description="Helical" evidence="8">
    <location>
        <begin position="509"/>
        <end position="526"/>
    </location>
</feature>
<feature type="domain" description="Amino acid permease/ SLC12A" evidence="9">
    <location>
        <begin position="68"/>
        <end position="534"/>
    </location>
</feature>
<feature type="transmembrane region" description="Helical" evidence="8">
    <location>
        <begin position="262"/>
        <end position="283"/>
    </location>
</feature>
<evidence type="ECO:0000256" key="2">
    <source>
        <dbReference type="ARBA" id="ARBA00006983"/>
    </source>
</evidence>
<keyword evidence="5" id="KW-0029">Amino-acid transport</keyword>
<dbReference type="AlphaFoldDB" id="K0KIC0"/>
<feature type="transmembrane region" description="Helical" evidence="8">
    <location>
        <begin position="476"/>
        <end position="497"/>
    </location>
</feature>
<dbReference type="Gene3D" id="1.20.1740.10">
    <property type="entry name" value="Amino acid/polyamine transporter I"/>
    <property type="match status" value="1"/>
</dbReference>
<organism evidence="10 11">
    <name type="scientific">Wickerhamomyces ciferrii (strain ATCC 14091 / BCRC 22168 / CBS 111 / JCM 3599 / NBRC 0793 / NRRL Y-1031 F-60-10)</name>
    <name type="common">Yeast</name>
    <name type="synonym">Pichia ciferrii</name>
    <dbReference type="NCBI Taxonomy" id="1206466"/>
    <lineage>
        <taxon>Eukaryota</taxon>
        <taxon>Fungi</taxon>
        <taxon>Dikarya</taxon>
        <taxon>Ascomycota</taxon>
        <taxon>Saccharomycotina</taxon>
        <taxon>Saccharomycetes</taxon>
        <taxon>Phaffomycetales</taxon>
        <taxon>Wickerhamomycetaceae</taxon>
        <taxon>Wickerhamomyces</taxon>
    </lineage>
</organism>
<dbReference type="Pfam" id="PF00324">
    <property type="entry name" value="AA_permease"/>
    <property type="match status" value="1"/>
</dbReference>
<feature type="transmembrane region" description="Helical" evidence="8">
    <location>
        <begin position="404"/>
        <end position="422"/>
    </location>
</feature>
<accession>K0KIC0</accession>
<dbReference type="PANTHER" id="PTHR43341:SF9">
    <property type="entry name" value="DICARBOXYLIC AMINO ACID PERMEASE"/>
    <property type="match status" value="1"/>
</dbReference>
<feature type="transmembrane region" description="Helical" evidence="8">
    <location>
        <begin position="69"/>
        <end position="90"/>
    </location>
</feature>
<feature type="transmembrane region" description="Helical" evidence="8">
    <location>
        <begin position="96"/>
        <end position="120"/>
    </location>
</feature>
<dbReference type="InterPro" id="IPR004841">
    <property type="entry name" value="AA-permease/SLC12A_dom"/>
</dbReference>
<comment type="caution">
    <text evidence="10">The sequence shown here is derived from an EMBL/GenBank/DDBJ whole genome shotgun (WGS) entry which is preliminary data.</text>
</comment>
<feature type="transmembrane region" description="Helical" evidence="8">
    <location>
        <begin position="434"/>
        <end position="456"/>
    </location>
</feature>
<feature type="transmembrane region" description="Helical" evidence="8">
    <location>
        <begin position="213"/>
        <end position="231"/>
    </location>
</feature>
<dbReference type="eggNOG" id="KOG1286">
    <property type="taxonomic scope" value="Eukaryota"/>
</dbReference>
<evidence type="ECO:0000313" key="11">
    <source>
        <dbReference type="Proteomes" id="UP000009328"/>
    </source>
</evidence>
<dbReference type="InParanoid" id="K0KIC0"/>
<dbReference type="PIRSF" id="PIRSF006060">
    <property type="entry name" value="AA_transporter"/>
    <property type="match status" value="1"/>
</dbReference>
<evidence type="ECO:0000256" key="4">
    <source>
        <dbReference type="ARBA" id="ARBA00022692"/>
    </source>
</evidence>
<dbReference type="STRING" id="1206466.K0KIC0"/>
<protein>
    <submittedName>
        <fullName evidence="10">General amino acid permease</fullName>
    </submittedName>
</protein>
<name>K0KIC0_WICCF</name>
<evidence type="ECO:0000313" key="10">
    <source>
        <dbReference type="EMBL" id="CCH41144.1"/>
    </source>
</evidence>
<dbReference type="NCBIfam" id="TIGR00913">
    <property type="entry name" value="2A0310"/>
    <property type="match status" value="1"/>
</dbReference>
<evidence type="ECO:0000256" key="7">
    <source>
        <dbReference type="ARBA" id="ARBA00023136"/>
    </source>
</evidence>
<evidence type="ECO:0000256" key="1">
    <source>
        <dbReference type="ARBA" id="ARBA00004141"/>
    </source>
</evidence>
<sequence>MTNSLDKKSSQQTSQDFYYNDVEKNGFSNDQQINQINEYSNGELDPVQSNVLGVQEGYRLKKHLKARHVSMIAIGGAIGTGLLIGSGSALSSSGPAPLFIGYTFVGLIVYQVMCCLGEIATYIPLPSGFNGYAERYADPSLGFAVGWCYLFKYLIVTPNQITAGALVLQYWVSRDKVNPGVWITIFIIIILLINIFGVKIFGEFEFWLSSLKVLIVLGLIILLFVIMLGGGPTHDRLGFRYWNEPGAFKPFKGIGGEDKAKFVSFVNVLVTAVFAYSGTELIGVTISEAANPRKSVPKAIKLTFYRIIVFYVCSVLLLGMCVPYNDPLLINASKASTSANASPFVVAIRNASIGKLDHVINGCILIFIFSAANSDLYIGSRTLYGLACNGNAPKIFAKTNKYGIPSYALAVCTAFCGLAYMAVSSSSQEVFSHFVNVVSIFGLLTWISILLTHIGFTRAMKAQGISKKTLAYTAPFQPWGTYIALFWCIVVCFIKNFTAFINGFNYKSFITGYIGIPVYVIAYFGYKIIKKGKIHRPEDVDLFTLKNFIDEEEEQGKIDEAERKERLKNGKKDLYWFYETFIGWLF</sequence>